<protein>
    <submittedName>
        <fullName evidence="1">Uncharacterized protein</fullName>
    </submittedName>
</protein>
<evidence type="ECO:0000313" key="1">
    <source>
        <dbReference type="EMBL" id="GIY91897.1"/>
    </source>
</evidence>
<comment type="caution">
    <text evidence="1">The sequence shown here is derived from an EMBL/GenBank/DDBJ whole genome shotgun (WGS) entry which is preliminary data.</text>
</comment>
<evidence type="ECO:0000313" key="2">
    <source>
        <dbReference type="Proteomes" id="UP001054945"/>
    </source>
</evidence>
<sequence>METYCEACTRGKDDVFILYPPIKALVFVLVFSFRCGRETEQSGDERTRKMANIPFLLGSFGDSSSNNSVSNAHFFFSLLILRHGKECCKWK</sequence>
<reference evidence="1 2" key="1">
    <citation type="submission" date="2021-06" db="EMBL/GenBank/DDBJ databases">
        <title>Caerostris extrusa draft genome.</title>
        <authorList>
            <person name="Kono N."/>
            <person name="Arakawa K."/>
        </authorList>
    </citation>
    <scope>NUCLEOTIDE SEQUENCE [LARGE SCALE GENOMIC DNA]</scope>
</reference>
<dbReference type="AlphaFoldDB" id="A0AAV4X9S2"/>
<proteinExistence type="predicted"/>
<keyword evidence="2" id="KW-1185">Reference proteome</keyword>
<dbReference type="EMBL" id="BPLR01000066">
    <property type="protein sequence ID" value="GIY91897.1"/>
    <property type="molecule type" value="Genomic_DNA"/>
</dbReference>
<gene>
    <name evidence="1" type="ORF">CEXT_648241</name>
</gene>
<name>A0AAV4X9S2_CAEEX</name>
<dbReference type="Proteomes" id="UP001054945">
    <property type="component" value="Unassembled WGS sequence"/>
</dbReference>
<accession>A0AAV4X9S2</accession>
<organism evidence="1 2">
    <name type="scientific">Caerostris extrusa</name>
    <name type="common">Bark spider</name>
    <name type="synonym">Caerostris bankana</name>
    <dbReference type="NCBI Taxonomy" id="172846"/>
    <lineage>
        <taxon>Eukaryota</taxon>
        <taxon>Metazoa</taxon>
        <taxon>Ecdysozoa</taxon>
        <taxon>Arthropoda</taxon>
        <taxon>Chelicerata</taxon>
        <taxon>Arachnida</taxon>
        <taxon>Araneae</taxon>
        <taxon>Araneomorphae</taxon>
        <taxon>Entelegynae</taxon>
        <taxon>Araneoidea</taxon>
        <taxon>Araneidae</taxon>
        <taxon>Caerostris</taxon>
    </lineage>
</organism>